<organism evidence="4">
    <name type="scientific">marine metagenome</name>
    <dbReference type="NCBI Taxonomy" id="408172"/>
    <lineage>
        <taxon>unclassified sequences</taxon>
        <taxon>metagenomes</taxon>
        <taxon>ecological metagenomes</taxon>
    </lineage>
</organism>
<dbReference type="PANTHER" id="PTHR43818:SF11">
    <property type="entry name" value="BCDNA.GH03377"/>
    <property type="match status" value="1"/>
</dbReference>
<evidence type="ECO:0008006" key="5">
    <source>
        <dbReference type="Google" id="ProtNLM"/>
    </source>
</evidence>
<dbReference type="EMBL" id="UINC01005813">
    <property type="protein sequence ID" value="SVA23710.1"/>
    <property type="molecule type" value="Genomic_DNA"/>
</dbReference>
<accession>A0A381U642</accession>
<dbReference type="GO" id="GO:0016491">
    <property type="term" value="F:oxidoreductase activity"/>
    <property type="evidence" value="ECO:0007669"/>
    <property type="project" value="UniProtKB-KW"/>
</dbReference>
<dbReference type="SUPFAM" id="SSF55347">
    <property type="entry name" value="Glyceraldehyde-3-phosphate dehydrogenase-like, C-terminal domain"/>
    <property type="match status" value="1"/>
</dbReference>
<reference evidence="4" key="1">
    <citation type="submission" date="2018-05" db="EMBL/GenBank/DDBJ databases">
        <authorList>
            <person name="Lanie J.A."/>
            <person name="Ng W.-L."/>
            <person name="Kazmierczak K.M."/>
            <person name="Andrzejewski T.M."/>
            <person name="Davidsen T.M."/>
            <person name="Wayne K.J."/>
            <person name="Tettelin H."/>
            <person name="Glass J.I."/>
            <person name="Rusch D."/>
            <person name="Podicherti R."/>
            <person name="Tsui H.-C.T."/>
            <person name="Winkler M.E."/>
        </authorList>
    </citation>
    <scope>NUCLEOTIDE SEQUENCE</scope>
</reference>
<protein>
    <recommendedName>
        <fullName evidence="5">Gfo/Idh/MocA-like oxidoreductase N-terminal domain-containing protein</fullName>
    </recommendedName>
</protein>
<dbReference type="PANTHER" id="PTHR43818">
    <property type="entry name" value="BCDNA.GH03377"/>
    <property type="match status" value="1"/>
</dbReference>
<evidence type="ECO:0000313" key="4">
    <source>
        <dbReference type="EMBL" id="SVA23710.1"/>
    </source>
</evidence>
<dbReference type="InterPro" id="IPR055170">
    <property type="entry name" value="GFO_IDH_MocA-like_dom"/>
</dbReference>
<name>A0A381U642_9ZZZZ</name>
<dbReference type="SUPFAM" id="SSF51735">
    <property type="entry name" value="NAD(P)-binding Rossmann-fold domains"/>
    <property type="match status" value="1"/>
</dbReference>
<feature type="domain" description="GFO/IDH/MocA-like oxidoreductase" evidence="3">
    <location>
        <begin position="137"/>
        <end position="266"/>
    </location>
</feature>
<sequence length="349" mass="38571">MTSETINIGLIGAGGNTKLRHIPGFQSLDNVHISGVCNRSLESGQRVADEYGIDNVYGSWTDMVEDPDIDAICIGTWPYMHCTMVIASLEYGKHVMTEARMAIDASEAHAMLDASRQFPEQVTQIVPAPHTLNLDKTIIKLIKEGYVGDVLSVDAAISQGGFVDHEKTFHWRQSRDFSGFNIMGLGIWYEAIMRWVGSASSVQALTRTTVKRRNDEEGRPHVVSVPDHVEILCEMFSGPTLHIRFSDVLGHAPANAVYIFGTEGTLKVDGSDQAAPKLLGGQKSDSGLSEIEIIAELQGDWRVEEEFINAIRGKEDITHTNFQDGVRYMEFTEAVTRSTQTGEKILLPF</sequence>
<dbReference type="GO" id="GO:0000166">
    <property type="term" value="F:nucleotide binding"/>
    <property type="evidence" value="ECO:0007669"/>
    <property type="project" value="InterPro"/>
</dbReference>
<dbReference type="InterPro" id="IPR050463">
    <property type="entry name" value="Gfo/Idh/MocA_oxidrdct_glycsds"/>
</dbReference>
<keyword evidence="1" id="KW-0560">Oxidoreductase</keyword>
<dbReference type="InterPro" id="IPR000683">
    <property type="entry name" value="Gfo/Idh/MocA-like_OxRdtase_N"/>
</dbReference>
<proteinExistence type="predicted"/>
<dbReference type="Pfam" id="PF01408">
    <property type="entry name" value="GFO_IDH_MocA"/>
    <property type="match status" value="1"/>
</dbReference>
<evidence type="ECO:0000256" key="1">
    <source>
        <dbReference type="ARBA" id="ARBA00023002"/>
    </source>
</evidence>
<dbReference type="Gene3D" id="3.40.50.720">
    <property type="entry name" value="NAD(P)-binding Rossmann-like Domain"/>
    <property type="match status" value="1"/>
</dbReference>
<dbReference type="AlphaFoldDB" id="A0A381U642"/>
<evidence type="ECO:0000259" key="2">
    <source>
        <dbReference type="Pfam" id="PF01408"/>
    </source>
</evidence>
<dbReference type="InterPro" id="IPR036291">
    <property type="entry name" value="NAD(P)-bd_dom_sf"/>
</dbReference>
<gene>
    <name evidence="4" type="ORF">METZ01_LOCUS76564</name>
</gene>
<dbReference type="Pfam" id="PF22725">
    <property type="entry name" value="GFO_IDH_MocA_C3"/>
    <property type="match status" value="1"/>
</dbReference>
<evidence type="ECO:0000259" key="3">
    <source>
        <dbReference type="Pfam" id="PF22725"/>
    </source>
</evidence>
<dbReference type="Gene3D" id="3.30.360.10">
    <property type="entry name" value="Dihydrodipicolinate Reductase, domain 2"/>
    <property type="match status" value="1"/>
</dbReference>
<feature type="domain" description="Gfo/Idh/MocA-like oxidoreductase N-terminal" evidence="2">
    <location>
        <begin position="6"/>
        <end position="117"/>
    </location>
</feature>